<keyword evidence="3" id="KW-1015">Disulfide bond</keyword>
<proteinExistence type="predicted"/>
<dbReference type="PROSITE" id="PS00194">
    <property type="entry name" value="THIOREDOXIN_1"/>
    <property type="match status" value="1"/>
</dbReference>
<comment type="subcellular location">
    <subcellularLocation>
        <location evidence="1">Cell envelope</location>
    </subcellularLocation>
</comment>
<dbReference type="Gene3D" id="3.40.30.10">
    <property type="entry name" value="Glutaredoxin"/>
    <property type="match status" value="1"/>
</dbReference>
<dbReference type="GO" id="GO:0030313">
    <property type="term" value="C:cell envelope"/>
    <property type="evidence" value="ECO:0007669"/>
    <property type="project" value="UniProtKB-SubCell"/>
</dbReference>
<dbReference type="GO" id="GO:0016491">
    <property type="term" value="F:oxidoreductase activity"/>
    <property type="evidence" value="ECO:0007669"/>
    <property type="project" value="InterPro"/>
</dbReference>
<evidence type="ECO:0000256" key="2">
    <source>
        <dbReference type="ARBA" id="ARBA00022748"/>
    </source>
</evidence>
<evidence type="ECO:0000256" key="4">
    <source>
        <dbReference type="ARBA" id="ARBA00023284"/>
    </source>
</evidence>
<evidence type="ECO:0000313" key="7">
    <source>
        <dbReference type="Proteomes" id="UP000317429"/>
    </source>
</evidence>
<dbReference type="InterPro" id="IPR036249">
    <property type="entry name" value="Thioredoxin-like_sf"/>
</dbReference>
<evidence type="ECO:0000256" key="3">
    <source>
        <dbReference type="ARBA" id="ARBA00023157"/>
    </source>
</evidence>
<dbReference type="GO" id="GO:0017004">
    <property type="term" value="P:cytochrome complex assembly"/>
    <property type="evidence" value="ECO:0007669"/>
    <property type="project" value="UniProtKB-KW"/>
</dbReference>
<reference evidence="6 7" key="1">
    <citation type="submission" date="2019-02" db="EMBL/GenBank/DDBJ databases">
        <title>Deep-cultivation of Planctomycetes and their phenomic and genomic characterization uncovers novel biology.</title>
        <authorList>
            <person name="Wiegand S."/>
            <person name="Jogler M."/>
            <person name="Boedeker C."/>
            <person name="Pinto D."/>
            <person name="Vollmers J."/>
            <person name="Rivas-Marin E."/>
            <person name="Kohn T."/>
            <person name="Peeters S.H."/>
            <person name="Heuer A."/>
            <person name="Rast P."/>
            <person name="Oberbeckmann S."/>
            <person name="Bunk B."/>
            <person name="Jeske O."/>
            <person name="Meyerdierks A."/>
            <person name="Storesund J.E."/>
            <person name="Kallscheuer N."/>
            <person name="Luecker S."/>
            <person name="Lage O.M."/>
            <person name="Pohl T."/>
            <person name="Merkel B.J."/>
            <person name="Hornburger P."/>
            <person name="Mueller R.-W."/>
            <person name="Bruemmer F."/>
            <person name="Labrenz M."/>
            <person name="Spormann A.M."/>
            <person name="Op den Camp H."/>
            <person name="Overmann J."/>
            <person name="Amann R."/>
            <person name="Jetten M.S.M."/>
            <person name="Mascher T."/>
            <person name="Medema M.H."/>
            <person name="Devos D.P."/>
            <person name="Kaster A.-K."/>
            <person name="Ovreas L."/>
            <person name="Rohde M."/>
            <person name="Galperin M.Y."/>
            <person name="Jogler C."/>
        </authorList>
    </citation>
    <scope>NUCLEOTIDE SEQUENCE [LARGE SCALE GENOMIC DNA]</scope>
    <source>
        <strain evidence="6 7">Pla175</strain>
    </source>
</reference>
<dbReference type="KEGG" id="pnd:Pla175_22040"/>
<dbReference type="InterPro" id="IPR050553">
    <property type="entry name" value="Thioredoxin_ResA/DsbE_sf"/>
</dbReference>
<evidence type="ECO:0000256" key="1">
    <source>
        <dbReference type="ARBA" id="ARBA00004196"/>
    </source>
</evidence>
<dbReference type="EMBL" id="CP036291">
    <property type="protein sequence ID" value="QDU88820.1"/>
    <property type="molecule type" value="Genomic_DNA"/>
</dbReference>
<dbReference type="OrthoDB" id="252709at2"/>
<evidence type="ECO:0000313" key="6">
    <source>
        <dbReference type="EMBL" id="QDU88820.1"/>
    </source>
</evidence>
<keyword evidence="7" id="KW-1185">Reference proteome</keyword>
<gene>
    <name evidence="6" type="primary">resA_2</name>
    <name evidence="6" type="ORF">Pla175_22040</name>
</gene>
<name>A0A518DBH9_9BACT</name>
<feature type="domain" description="Thioredoxin" evidence="5">
    <location>
        <begin position="262"/>
        <end position="406"/>
    </location>
</feature>
<dbReference type="AlphaFoldDB" id="A0A518DBH9"/>
<organism evidence="6 7">
    <name type="scientific">Pirellulimonas nuda</name>
    <dbReference type="NCBI Taxonomy" id="2528009"/>
    <lineage>
        <taxon>Bacteria</taxon>
        <taxon>Pseudomonadati</taxon>
        <taxon>Planctomycetota</taxon>
        <taxon>Planctomycetia</taxon>
        <taxon>Pirellulales</taxon>
        <taxon>Lacipirellulaceae</taxon>
        <taxon>Pirellulimonas</taxon>
    </lineage>
</organism>
<dbReference type="Proteomes" id="UP000317429">
    <property type="component" value="Chromosome"/>
</dbReference>
<sequence length="411" mass="44804">MTVLYVIVIMAAVAATAPQDIQVTLDVVDSGATSTTGRYLGRRLQFSEEKPEGVTRTPDAAAARYGAIEIGPKGLEKTIVFMIDEPVVGEASKLYVDANANGDLTDDPAPTWVAHTFKNADGVQSTRMTGDVTVPMNYGGAERQLVLGMYKKDVRGPEEKSRVLFYWSEYHRDAKVALGDKEYSTVLVDRWVTGDFSTPKSSLAVDLNADGKFASGEEFETSKPFNIGGVTYEFSNIAPDGSSFTLVRSSKHVDETLPQIDVSIGKKVPNFKVTSTDGDAIQWQSTYKGKVVMLDFWATWCAPCMKEMPGLVDTYNKFKDSGFDVLGVSLDREDALERINDVTDKNGMTWHQIYDGKYFRSALAGTFGIRSLPAALLIDGDTGEILASGDSLRGEELEATVAAAIKQKAME</sequence>
<keyword evidence="4" id="KW-0676">Redox-active center</keyword>
<dbReference type="SUPFAM" id="SSF52833">
    <property type="entry name" value="Thioredoxin-like"/>
    <property type="match status" value="1"/>
</dbReference>
<dbReference type="CDD" id="cd02966">
    <property type="entry name" value="TlpA_like_family"/>
    <property type="match status" value="1"/>
</dbReference>
<dbReference type="PANTHER" id="PTHR42852">
    <property type="entry name" value="THIOL:DISULFIDE INTERCHANGE PROTEIN DSBE"/>
    <property type="match status" value="1"/>
</dbReference>
<dbReference type="GO" id="GO:0016209">
    <property type="term" value="F:antioxidant activity"/>
    <property type="evidence" value="ECO:0007669"/>
    <property type="project" value="InterPro"/>
</dbReference>
<dbReference type="PROSITE" id="PS51352">
    <property type="entry name" value="THIOREDOXIN_2"/>
    <property type="match status" value="1"/>
</dbReference>
<dbReference type="Pfam" id="PF00578">
    <property type="entry name" value="AhpC-TSA"/>
    <property type="match status" value="1"/>
</dbReference>
<dbReference type="InterPro" id="IPR017937">
    <property type="entry name" value="Thioredoxin_CS"/>
</dbReference>
<dbReference type="InterPro" id="IPR013766">
    <property type="entry name" value="Thioredoxin_domain"/>
</dbReference>
<dbReference type="RefSeq" id="WP_145284195.1">
    <property type="nucleotide sequence ID" value="NZ_CP036291.1"/>
</dbReference>
<evidence type="ECO:0000259" key="5">
    <source>
        <dbReference type="PROSITE" id="PS51352"/>
    </source>
</evidence>
<dbReference type="InterPro" id="IPR000866">
    <property type="entry name" value="AhpC/TSA"/>
</dbReference>
<dbReference type="PANTHER" id="PTHR42852:SF6">
    <property type="entry name" value="THIOL:DISULFIDE INTERCHANGE PROTEIN DSBE"/>
    <property type="match status" value="1"/>
</dbReference>
<keyword evidence="2" id="KW-0201">Cytochrome c-type biogenesis</keyword>
<protein>
    <submittedName>
        <fullName evidence="6">Thiol-disulfide oxidoreductase ResA</fullName>
    </submittedName>
</protein>
<accession>A0A518DBH9</accession>